<evidence type="ECO:0000256" key="6">
    <source>
        <dbReference type="ARBA" id="ARBA00030512"/>
    </source>
</evidence>
<feature type="signal peptide" evidence="8">
    <location>
        <begin position="1"/>
        <end position="20"/>
    </location>
</feature>
<dbReference type="Gene3D" id="3.30.379.10">
    <property type="entry name" value="Chitobiase/beta-hexosaminidase domain 2-like"/>
    <property type="match status" value="1"/>
</dbReference>
<evidence type="ECO:0000256" key="7">
    <source>
        <dbReference type="ARBA" id="ARBA00033000"/>
    </source>
</evidence>
<feature type="chain" id="PRO_5046502820" description="beta-N-acetylhexosaminidase" evidence="8">
    <location>
        <begin position="21"/>
        <end position="851"/>
    </location>
</feature>
<dbReference type="PRINTS" id="PR00738">
    <property type="entry name" value="GLHYDRLASE20"/>
</dbReference>
<dbReference type="EC" id="3.2.1.52" evidence="3"/>
<evidence type="ECO:0000259" key="9">
    <source>
        <dbReference type="SMART" id="SM01081"/>
    </source>
</evidence>
<keyword evidence="11" id="KW-1185">Reference proteome</keyword>
<sequence length="851" mass="97020">MKKNFLFVFLFLFAFTSARGQISATWKLLENKFTDKPYHRAELVLKNTSGQSLEAGWKLYFNTAFLSVSTQVDNPDLEIKHLQGDFFVLEGKENSPALRAGEQIRIEYRSSEPYLKNSYAPEALIFLRSDGKHFEVRDYEVKHYTTDQLAEMAKDTPLPIPIAALTYERNEGLSLLPESELPPFLPSPKSWKYTEESLKIKNVDFSVVGVPEFAEESDFLRETIRRAYKPKVNASEEPLQIRIEKSSGLSDEGYKLSISGRNVVISASQPQGAFYGVQSFLAMMPAGFWTGPSEELILPQVEIEDYPAFGYRGFFLDVARNFQPKSQILKILDMMAFYKLNVFHFNLANDEGWRLEIPGLPELTDFASRRGFSTDESEFLWPYYGSGADPDKSLSGTGYYTIADFQEILTYAQARHIEVIPEFGVPAHSRAAIRAMENRYQRLMQEGKTSEALEYRLAEDNDQSKYLSAQNFKGNTVCVCQESVYTFYEKLVAEVQTMYRQVDVELKNWHTGGDEVPRGVWTASPVCNDFLAQNPDIKQEELNDYFRFRASQILKEKGMEMGGWEEIGQAHQGDQVIPNPKFADQNWRLYAWNAVAGWGGEDMAYKLANAGYPVVICSSANFYFDLAYDWDPNERGHTWSGVTDLYQSWKTVPGKLYLSHDQTIEGKEWDWSEVAKNFTQLTPEGRKNIIGVSGQVWTETIKSPEMLEYYIFPKMLGYIERAWAGDPDWSNAETEAKMKSMRAEDFNRFANAVGQREIPRLESMFGGFNHRVPKPGAVVRDGMIFANVQTPGLIIRYTQDGTDPTANSPIYSKPIPKRGGEKFRVFTQSGAAGEVLELETQKKRIEGRELE</sequence>
<dbReference type="SMART" id="SM01081">
    <property type="entry name" value="CHB_HEX"/>
    <property type="match status" value="1"/>
</dbReference>
<dbReference type="EMBL" id="JAFKCW010000002">
    <property type="protein sequence ID" value="MBN7801051.1"/>
    <property type="molecule type" value="Genomic_DNA"/>
</dbReference>
<evidence type="ECO:0000256" key="3">
    <source>
        <dbReference type="ARBA" id="ARBA00012663"/>
    </source>
</evidence>
<dbReference type="CDD" id="cd02847">
    <property type="entry name" value="E_set_Chitobiase_C"/>
    <property type="match status" value="1"/>
</dbReference>
<dbReference type="Pfam" id="PF03174">
    <property type="entry name" value="CHB_HEX_C"/>
    <property type="match status" value="1"/>
</dbReference>
<dbReference type="Gene3D" id="2.60.40.290">
    <property type="match status" value="1"/>
</dbReference>
<dbReference type="InterPro" id="IPR012291">
    <property type="entry name" value="CBM2_carb-bd_dom_sf"/>
</dbReference>
<evidence type="ECO:0000256" key="5">
    <source>
        <dbReference type="ARBA" id="ARBA00023295"/>
    </source>
</evidence>
<dbReference type="InterPro" id="IPR013783">
    <property type="entry name" value="Ig-like_fold"/>
</dbReference>
<dbReference type="Pfam" id="PF00728">
    <property type="entry name" value="Glyco_hydro_20"/>
    <property type="match status" value="1"/>
</dbReference>
<dbReference type="InterPro" id="IPR015882">
    <property type="entry name" value="HEX_bac_N"/>
</dbReference>
<dbReference type="Gene3D" id="2.60.40.10">
    <property type="entry name" value="Immunoglobulins"/>
    <property type="match status" value="1"/>
</dbReference>
<dbReference type="InterPro" id="IPR004867">
    <property type="entry name" value="CHB_C_dom"/>
</dbReference>
<dbReference type="SUPFAM" id="SSF51445">
    <property type="entry name" value="(Trans)glycosidases"/>
    <property type="match status" value="1"/>
</dbReference>
<evidence type="ECO:0000313" key="11">
    <source>
        <dbReference type="Proteomes" id="UP000664698"/>
    </source>
</evidence>
<dbReference type="InterPro" id="IPR029018">
    <property type="entry name" value="Hex-like_dom2"/>
</dbReference>
<dbReference type="SUPFAM" id="SSF81296">
    <property type="entry name" value="E set domains"/>
    <property type="match status" value="1"/>
</dbReference>
<comment type="catalytic activity">
    <reaction evidence="1">
        <text>Hydrolysis of terminal non-reducing N-acetyl-D-hexosamine residues in N-acetyl-beta-D-hexosaminides.</text>
        <dbReference type="EC" id="3.2.1.52"/>
    </reaction>
</comment>
<dbReference type="RefSeq" id="WP_206569031.1">
    <property type="nucleotide sequence ID" value="NZ_JAFKCW010000002.1"/>
</dbReference>
<dbReference type="Pfam" id="PF02838">
    <property type="entry name" value="Glyco_hydro_20b"/>
    <property type="match status" value="1"/>
</dbReference>
<dbReference type="Proteomes" id="UP000664698">
    <property type="component" value="Unassembled WGS sequence"/>
</dbReference>
<accession>A0ABS3BS06</accession>
<keyword evidence="8" id="KW-0732">Signal</keyword>
<dbReference type="InterPro" id="IPR004866">
    <property type="entry name" value="CHB/HEX_N_dom"/>
</dbReference>
<evidence type="ECO:0000256" key="1">
    <source>
        <dbReference type="ARBA" id="ARBA00001231"/>
    </source>
</evidence>
<dbReference type="InterPro" id="IPR008965">
    <property type="entry name" value="CBM2/CBM3_carb-bd_dom_sf"/>
</dbReference>
<dbReference type="SUPFAM" id="SSF55545">
    <property type="entry name" value="beta-N-acetylhexosaminidase-like domain"/>
    <property type="match status" value="1"/>
</dbReference>
<evidence type="ECO:0000256" key="4">
    <source>
        <dbReference type="ARBA" id="ARBA00022801"/>
    </source>
</evidence>
<dbReference type="InterPro" id="IPR025705">
    <property type="entry name" value="Beta_hexosaminidase_sua/sub"/>
</dbReference>
<keyword evidence="4" id="KW-0378">Hydrolase</keyword>
<dbReference type="PANTHER" id="PTHR22600">
    <property type="entry name" value="BETA-HEXOSAMINIDASE"/>
    <property type="match status" value="1"/>
</dbReference>
<dbReference type="InterPro" id="IPR015883">
    <property type="entry name" value="Glyco_hydro_20_cat"/>
</dbReference>
<evidence type="ECO:0000256" key="8">
    <source>
        <dbReference type="SAM" id="SignalP"/>
    </source>
</evidence>
<dbReference type="Pfam" id="PF03173">
    <property type="entry name" value="CHB_HEX"/>
    <property type="match status" value="1"/>
</dbReference>
<dbReference type="InterPro" id="IPR014756">
    <property type="entry name" value="Ig_E-set"/>
</dbReference>
<comment type="similarity">
    <text evidence="2">Belongs to the glycosyl hydrolase 20 family.</text>
</comment>
<dbReference type="PANTHER" id="PTHR22600:SF57">
    <property type="entry name" value="BETA-N-ACETYLHEXOSAMINIDASE"/>
    <property type="match status" value="1"/>
</dbReference>
<comment type="caution">
    <text evidence="10">The sequence shown here is derived from an EMBL/GenBank/DDBJ whole genome shotgun (WGS) entry which is preliminary data.</text>
</comment>
<name>A0ABS3BS06_9BACT</name>
<protein>
    <recommendedName>
        <fullName evidence="3">beta-N-acetylhexosaminidase</fullName>
        <ecNumber evidence="3">3.2.1.52</ecNumber>
    </recommendedName>
    <alternativeName>
        <fullName evidence="6">Beta-N-acetylhexosaminidase</fullName>
    </alternativeName>
    <alternativeName>
        <fullName evidence="7">N-acetyl-beta-glucosaminidase</fullName>
    </alternativeName>
</protein>
<proteinExistence type="inferred from homology"/>
<evidence type="ECO:0000256" key="2">
    <source>
        <dbReference type="ARBA" id="ARBA00006285"/>
    </source>
</evidence>
<dbReference type="SUPFAM" id="SSF49384">
    <property type="entry name" value="Carbohydrate-binding domain"/>
    <property type="match status" value="1"/>
</dbReference>
<gene>
    <name evidence="10" type="ORF">J0A67_09270</name>
</gene>
<keyword evidence="5" id="KW-0326">Glycosidase</keyword>
<evidence type="ECO:0000313" key="10">
    <source>
        <dbReference type="EMBL" id="MBN7801051.1"/>
    </source>
</evidence>
<reference evidence="10 11" key="1">
    <citation type="submission" date="2021-03" db="EMBL/GenBank/DDBJ databases">
        <title>novel species isolated from a fishpond in China.</title>
        <authorList>
            <person name="Lu H."/>
            <person name="Cai Z."/>
        </authorList>
    </citation>
    <scope>NUCLEOTIDE SEQUENCE [LARGE SCALE GENOMIC DNA]</scope>
    <source>
        <strain evidence="10 11">JCM 31546</strain>
    </source>
</reference>
<feature type="domain" description="Chitobiase/beta-hexosaminidases N-terminal" evidence="9">
    <location>
        <begin position="20"/>
        <end position="165"/>
    </location>
</feature>
<dbReference type="Gene3D" id="3.20.20.80">
    <property type="entry name" value="Glycosidases"/>
    <property type="match status" value="1"/>
</dbReference>
<organism evidence="10 11">
    <name type="scientific">Algoriphagus aestuariicola</name>
    <dbReference type="NCBI Taxonomy" id="1852016"/>
    <lineage>
        <taxon>Bacteria</taxon>
        <taxon>Pseudomonadati</taxon>
        <taxon>Bacteroidota</taxon>
        <taxon>Cytophagia</taxon>
        <taxon>Cytophagales</taxon>
        <taxon>Cyclobacteriaceae</taxon>
        <taxon>Algoriphagus</taxon>
    </lineage>
</organism>
<dbReference type="InterPro" id="IPR017853">
    <property type="entry name" value="GH"/>
</dbReference>